<dbReference type="Proteomes" id="UP000028643">
    <property type="component" value="Unassembled WGS sequence"/>
</dbReference>
<accession>A0A085VAI8</accession>
<organism evidence="1 2">
    <name type="scientific">Pseudomonas syringae</name>
    <dbReference type="NCBI Taxonomy" id="317"/>
    <lineage>
        <taxon>Bacteria</taxon>
        <taxon>Pseudomonadati</taxon>
        <taxon>Pseudomonadota</taxon>
        <taxon>Gammaproteobacteria</taxon>
        <taxon>Pseudomonadales</taxon>
        <taxon>Pseudomonadaceae</taxon>
        <taxon>Pseudomonas</taxon>
    </lineage>
</organism>
<proteinExistence type="predicted"/>
<dbReference type="AlphaFoldDB" id="A0A085VAI8"/>
<protein>
    <submittedName>
        <fullName evidence="1">Uncharacterized protein</fullName>
    </submittedName>
</protein>
<sequence>MIVKEGEVICIASGVFEGYDKAGPFKVVREFDLDAFIETAAPPVTKPWEVDSLMTSLPRRLLEKGLITEMPCRTIYLGAWGEFEIREEKDDI</sequence>
<dbReference type="EMBL" id="JPQT01000097">
    <property type="protein sequence ID" value="KFE52451.1"/>
    <property type="molecule type" value="Genomic_DNA"/>
</dbReference>
<comment type="caution">
    <text evidence="1">The sequence shown here is derived from an EMBL/GenBank/DDBJ whole genome shotgun (WGS) entry which is preliminary data.</text>
</comment>
<evidence type="ECO:0000313" key="2">
    <source>
        <dbReference type="Proteomes" id="UP000028643"/>
    </source>
</evidence>
<reference evidence="1 2" key="1">
    <citation type="submission" date="2014-07" db="EMBL/GenBank/DDBJ databases">
        <title>Draft Genome Sequences of Environmental Pseudomonas syringae strains.</title>
        <authorList>
            <person name="Baltrus D.A."/>
            <person name="Berge O."/>
            <person name="Morris C."/>
        </authorList>
    </citation>
    <scope>NUCLEOTIDE SEQUENCE [LARGE SCALE GENOMIC DNA]</scope>
    <source>
        <strain evidence="1 2">CEB003</strain>
    </source>
</reference>
<dbReference type="PATRIC" id="fig|317.174.peg.1728"/>
<evidence type="ECO:0000313" key="1">
    <source>
        <dbReference type="EMBL" id="KFE52451.1"/>
    </source>
</evidence>
<gene>
    <name evidence="1" type="ORF">IV02_08440</name>
</gene>
<name>A0A085VAI8_PSESX</name>